<feature type="compositionally biased region" description="Acidic residues" evidence="1">
    <location>
        <begin position="74"/>
        <end position="86"/>
    </location>
</feature>
<organism evidence="2 3">
    <name type="scientific">Arctia plantaginis</name>
    <name type="common">Wood tiger moth</name>
    <name type="synonym">Phalaena plantaginis</name>
    <dbReference type="NCBI Taxonomy" id="874455"/>
    <lineage>
        <taxon>Eukaryota</taxon>
        <taxon>Metazoa</taxon>
        <taxon>Ecdysozoa</taxon>
        <taxon>Arthropoda</taxon>
        <taxon>Hexapoda</taxon>
        <taxon>Insecta</taxon>
        <taxon>Pterygota</taxon>
        <taxon>Neoptera</taxon>
        <taxon>Endopterygota</taxon>
        <taxon>Lepidoptera</taxon>
        <taxon>Glossata</taxon>
        <taxon>Ditrysia</taxon>
        <taxon>Noctuoidea</taxon>
        <taxon>Erebidae</taxon>
        <taxon>Arctiinae</taxon>
        <taxon>Arctia</taxon>
    </lineage>
</organism>
<gene>
    <name evidence="2" type="ORF">APLA_LOCUS7081</name>
</gene>
<reference evidence="2 3" key="1">
    <citation type="submission" date="2020-04" db="EMBL/GenBank/DDBJ databases">
        <authorList>
            <person name="Wallbank WR R."/>
            <person name="Pardo Diaz C."/>
            <person name="Kozak K."/>
            <person name="Martin S."/>
            <person name="Jiggins C."/>
            <person name="Moest M."/>
            <person name="Warren A I."/>
            <person name="Byers J.R.P. K."/>
            <person name="Montejo-Kovacevich G."/>
            <person name="Yen C E."/>
        </authorList>
    </citation>
    <scope>NUCLEOTIDE SEQUENCE [LARGE SCALE GENOMIC DNA]</scope>
</reference>
<feature type="region of interest" description="Disordered" evidence="1">
    <location>
        <begin position="154"/>
        <end position="197"/>
    </location>
</feature>
<dbReference type="Proteomes" id="UP000494256">
    <property type="component" value="Unassembled WGS sequence"/>
</dbReference>
<name>A0A8S0ZSD2_ARCPL</name>
<sequence length="293" mass="32615">MVLWVSHPMWGSMVDLCASGEIEMAGNSNRLCDQIQRWLLEDNDDDNISSESEEGRESAEQSGALGSPHHSDTEQDGEEDEDEDEDVHLSTLASYQSHNGTKWSKIAPPTSRTRSHNILVRPPGLCASGEIEMAGNSNRLCDQIQRWLLEDNDDDNISSESEEGRESAEQSGALGSPHHSDTEQDGEEDEDEDEDVHLSTLASYQSHNGTKWSKIAPPTSRTRSHNILVRPPGLVGVAKDAKTALLSFLLFYHADIWNVLVDSTNIYICIIKSKYQRDRDASHTDVIEIKALF</sequence>
<feature type="compositionally biased region" description="Acidic residues" evidence="1">
    <location>
        <begin position="42"/>
        <end position="52"/>
    </location>
</feature>
<proteinExistence type="predicted"/>
<evidence type="ECO:0000313" key="3">
    <source>
        <dbReference type="Proteomes" id="UP000494256"/>
    </source>
</evidence>
<dbReference type="EMBL" id="CADEBD010000300">
    <property type="protein sequence ID" value="CAB3235765.1"/>
    <property type="molecule type" value="Genomic_DNA"/>
</dbReference>
<feature type="compositionally biased region" description="Polar residues" evidence="1">
    <location>
        <begin position="91"/>
        <end position="102"/>
    </location>
</feature>
<evidence type="ECO:0000256" key="1">
    <source>
        <dbReference type="SAM" id="MobiDB-lite"/>
    </source>
</evidence>
<accession>A0A8S0ZSD2</accession>
<feature type="compositionally biased region" description="Acidic residues" evidence="1">
    <location>
        <begin position="183"/>
        <end position="195"/>
    </location>
</feature>
<protein>
    <submittedName>
        <fullName evidence="2">Uncharacterized protein</fullName>
    </submittedName>
</protein>
<evidence type="ECO:0000313" key="2">
    <source>
        <dbReference type="EMBL" id="CAB3235765.1"/>
    </source>
</evidence>
<dbReference type="OrthoDB" id="6247875at2759"/>
<comment type="caution">
    <text evidence="2">The sequence shown here is derived from an EMBL/GenBank/DDBJ whole genome shotgun (WGS) entry which is preliminary data.</text>
</comment>
<feature type="region of interest" description="Disordered" evidence="1">
    <location>
        <begin position="42"/>
        <end position="118"/>
    </location>
</feature>
<dbReference type="AlphaFoldDB" id="A0A8S0ZSD2"/>